<accession>A0A163RPJ9</accession>
<dbReference type="Proteomes" id="UP000076567">
    <property type="component" value="Unassembled WGS sequence"/>
</dbReference>
<dbReference type="AlphaFoldDB" id="A0A163RPJ9"/>
<protein>
    <submittedName>
        <fullName evidence="1">Uncharacterized protein</fullName>
    </submittedName>
</protein>
<keyword evidence="2" id="KW-1185">Reference proteome</keyword>
<reference evidence="2" key="1">
    <citation type="submission" date="2016-01" db="EMBL/GenBank/DDBJ databases">
        <title>Draft genome of Chromobacterium sp. F49.</title>
        <authorList>
            <person name="Hong K.W."/>
        </authorList>
    </citation>
    <scope>NUCLEOTIDE SEQUENCE [LARGE SCALE GENOMIC DNA]</scope>
    <source>
        <strain evidence="2">P7IIIA</strain>
    </source>
</reference>
<comment type="caution">
    <text evidence="1">The sequence shown here is derived from an EMBL/GenBank/DDBJ whole genome shotgun (WGS) entry which is preliminary data.</text>
</comment>
<proteinExistence type="predicted"/>
<gene>
    <name evidence="1" type="ORF">AWM68_19590</name>
</gene>
<name>A0A163RPJ9_9BACL</name>
<evidence type="ECO:0000313" key="1">
    <source>
        <dbReference type="EMBL" id="KZE67324.1"/>
    </source>
</evidence>
<organism evidence="1 2">
    <name type="scientific">Fictibacillus phosphorivorans</name>
    <dbReference type="NCBI Taxonomy" id="1221500"/>
    <lineage>
        <taxon>Bacteria</taxon>
        <taxon>Bacillati</taxon>
        <taxon>Bacillota</taxon>
        <taxon>Bacilli</taxon>
        <taxon>Bacillales</taxon>
        <taxon>Fictibacillaceae</taxon>
        <taxon>Fictibacillus</taxon>
    </lineage>
</organism>
<dbReference type="EMBL" id="LRFC01000011">
    <property type="protein sequence ID" value="KZE67324.1"/>
    <property type="molecule type" value="Genomic_DNA"/>
</dbReference>
<evidence type="ECO:0000313" key="2">
    <source>
        <dbReference type="Proteomes" id="UP000076567"/>
    </source>
</evidence>
<dbReference type="RefSeq" id="WP_066239616.1">
    <property type="nucleotide sequence ID" value="NZ_LRFC01000011.1"/>
</dbReference>
<sequence>MKKFKDEEITKLDELIRERHEKLMEFAKEKHETKKDALTAERDRVVKLIQDYAEKARTE</sequence>